<name>A0A7U9DQA7_STRLI</name>
<keyword evidence="1" id="KW-0812">Transmembrane</keyword>
<organism evidence="2 3">
    <name type="scientific">Streptomyces lividans 1326</name>
    <dbReference type="NCBI Taxonomy" id="1200984"/>
    <lineage>
        <taxon>Bacteria</taxon>
        <taxon>Bacillati</taxon>
        <taxon>Actinomycetota</taxon>
        <taxon>Actinomycetes</taxon>
        <taxon>Kitasatosporales</taxon>
        <taxon>Streptomycetaceae</taxon>
        <taxon>Streptomyces</taxon>
    </lineage>
</organism>
<sequence length="153" mass="16170">MRPSRHARAGGALGRLLLVIVLAFGVLAMHTMGHPDDSSGSAMSTTSHMSAVDGTATAHNAVSPLTMTDTKSVDHVGDPTDSSPAHDPGAAMDMLSLCVAVLFSAWMLVTLLKSAFARHREWLARLLAQVAAVLRPNPPPRCPDLTQLSVLRL</sequence>
<feature type="transmembrane region" description="Helical" evidence="1">
    <location>
        <begin position="12"/>
        <end position="33"/>
    </location>
</feature>
<keyword evidence="1" id="KW-1133">Transmembrane helix</keyword>
<protein>
    <submittedName>
        <fullName evidence="2">Uncharacterized protein</fullName>
    </submittedName>
</protein>
<keyword evidence="1" id="KW-0472">Membrane</keyword>
<evidence type="ECO:0000256" key="1">
    <source>
        <dbReference type="SAM" id="Phobius"/>
    </source>
</evidence>
<proteinExistence type="predicted"/>
<evidence type="ECO:0000313" key="3">
    <source>
        <dbReference type="Proteomes" id="UP000014062"/>
    </source>
</evidence>
<dbReference type="AlphaFoldDB" id="A0A7U9DQA7"/>
<dbReference type="EMBL" id="CM001889">
    <property type="protein sequence ID" value="EOY45787.1"/>
    <property type="molecule type" value="Genomic_DNA"/>
</dbReference>
<evidence type="ECO:0000313" key="2">
    <source>
        <dbReference type="EMBL" id="EOY45787.1"/>
    </source>
</evidence>
<gene>
    <name evidence="2" type="ORF">SLI_1070</name>
</gene>
<dbReference type="InterPro" id="IPR046151">
    <property type="entry name" value="DUF6153"/>
</dbReference>
<feature type="transmembrane region" description="Helical" evidence="1">
    <location>
        <begin position="94"/>
        <end position="116"/>
    </location>
</feature>
<dbReference type="Proteomes" id="UP000014062">
    <property type="component" value="Chromosome"/>
</dbReference>
<accession>A0A7U9DQA7</accession>
<reference evidence="3" key="1">
    <citation type="journal article" date="2013" name="Genome Biol. Evol.">
        <title>The genome sequence of Streptomyces lividans 66 reveals a novel tRNA-dependent peptide biosynthetic system within a metal-related genomic island.</title>
        <authorList>
            <person name="Cruz-Morales P."/>
            <person name="Vijgenboom E."/>
            <person name="Iruegas-Bocardo F."/>
            <person name="Girard G."/>
            <person name="Yanez-Guerra L.A."/>
            <person name="Ramos-Aboites H.E."/>
            <person name="Pernodet J.L."/>
            <person name="Anne J."/>
            <person name="van Wezel G.P."/>
            <person name="Barona-Gomez F."/>
        </authorList>
    </citation>
    <scope>NUCLEOTIDE SEQUENCE [LARGE SCALE GENOMIC DNA]</scope>
    <source>
        <strain evidence="3">1326</strain>
    </source>
</reference>
<dbReference type="Pfam" id="PF19650">
    <property type="entry name" value="DUF6153"/>
    <property type="match status" value="1"/>
</dbReference>